<sequence>MHMMQPVEAPAQTPHNPFDVCDCQDCLDEADKLEYEEEDNQRKKKGSQFTLKQRYEAGDPTVGLLGEPSGKFDYYVLYGDSKPKPKPPKPSPPPPLKHPPTPPKECFTLTPAPSPQNYHTEFPPLSTFENVQQKARHSWKIENPTTIGANGVQHQVTPAEATLNWQSENAVAQNNALRSIIAKQEDLLKSQAALSNRMTGLEGIIYEIKNKILGIHNELLQMAYNNPGMVSTRSVAQTEKEAEMKFLKAQLADLERQHKQQRVSTLADDPWRLPSSPFVRAAFDPQPLQISSYPEDSPSLRLWSSEQAKIKARKQRSSPATSMTSDSSNQRPSTSKPQDPSTGKKVADDSMMMASSKAIGKGEDNPISSFLHAMSKNNQNVPTMAPVITTQSDDESDPCSEGSTPKSYEDVSPTEEFEHLFMTEPERTERYDFHSEVNENDDNASNHAAHSGNQQQHPVTDSKIKFTFDDIPPSKWLDRSIEMLTWCEAELQYYDIAMVIKRFLARCQGRLRDWYLSLGEYRHLQLLQCQAPEAFIREIQLEFVGNPIEYKIRARDEFLKMKCCSFKQKDLEKHYNRMSERFYCLNGFDDVNLKQVFLNSFPESLTNEAYRMLENKNQTVANVSLGGLYQLIMNALTKLCNQQRFLAEFEKTGKRLGSACSDKHLKIGCKEESACVCPKGSKILKGLNTSRKTERRSNKNWKFLSKKPRRGRDTDRCYVCNKQGHFAKDCKDRRKTQALVEAINKIEPVDVSEIEFLYSLEDEPGENTICSIFYGSSSDDSSDEQSDSDTGLMTFYMADSIPRRKNSHRKNMSQRRSVPHTTGQQGPTDHVQDSLPTVILPTRENMSALKKKEPTRKKEDNADTKPTCKIRPNTATAKNPPTVEKRIPQKKAVGSYREKIRGHKPNTSQDYQPLERRKGPKATKINNRILMMENPSITVQHIQQSFSTKPDAYLKGTTNPKMDHQTTSPPSPNTMSTSIPSEKTPLHQEPKWKDIPEEVMEVIKTHNIKEGSLNYKSLLTIALEANGSVLTGSRFSPDYPFLNIFYIRNLKRLPKETLCFLWFLLETFTIAMAFNSAKLNAYLLESQTGLLSEEEKGTIKLLEWFLPIQKWVEAMGTSPKKHCLVLFNKPSLYATKYVYRAPHTFIQAWYEVNPSDVYFKTNRYTEWIQLRKKMATINFVDVEGIPIKVLTEEEVYKEDDKQANEWEEAQISYYGKHPFFNKVHIISGPPQPPGHLFRPIPEIAKDWIKVDIWTPPKDFRDRLKAEGLLPNGKDPYEDDNPAKPPEASDSQADDSPDSYEDDDPADPYEDDPSHPDSRWK</sequence>
<dbReference type="InterPro" id="IPR036875">
    <property type="entry name" value="Znf_CCHC_sf"/>
</dbReference>
<dbReference type="PANTHER" id="PTHR48435">
    <property type="entry name" value="POLYPROTEIN"/>
    <property type="match status" value="1"/>
</dbReference>
<feature type="region of interest" description="Disordered" evidence="3">
    <location>
        <begin position="307"/>
        <end position="348"/>
    </location>
</feature>
<name>A0AAD8NDP4_TARER</name>
<evidence type="ECO:0000256" key="3">
    <source>
        <dbReference type="SAM" id="MobiDB-lite"/>
    </source>
</evidence>
<keyword evidence="1" id="KW-0479">Metal-binding</keyword>
<dbReference type="PROSITE" id="PS50158">
    <property type="entry name" value="ZF_CCHC"/>
    <property type="match status" value="1"/>
</dbReference>
<dbReference type="Proteomes" id="UP001229421">
    <property type="component" value="Unassembled WGS sequence"/>
</dbReference>
<feature type="compositionally biased region" description="Polar residues" evidence="3">
    <location>
        <begin position="443"/>
        <end position="459"/>
    </location>
</feature>
<protein>
    <recommendedName>
        <fullName evidence="4">CCHC-type domain-containing protein</fullName>
    </recommendedName>
</protein>
<dbReference type="PANTHER" id="PTHR48435:SF1">
    <property type="entry name" value="POLYPROTEIN"/>
    <property type="match status" value="1"/>
</dbReference>
<feature type="compositionally biased region" description="Pro residues" evidence="3">
    <location>
        <begin position="88"/>
        <end position="103"/>
    </location>
</feature>
<proteinExistence type="predicted"/>
<dbReference type="EMBL" id="JAUHHV010000012">
    <property type="protein sequence ID" value="KAK1406174.1"/>
    <property type="molecule type" value="Genomic_DNA"/>
</dbReference>
<dbReference type="InterPro" id="IPR053098">
    <property type="entry name" value="Petuviruses_polyprotein"/>
</dbReference>
<keyword evidence="6" id="KW-1185">Reference proteome</keyword>
<feature type="compositionally biased region" description="Polar residues" evidence="3">
    <location>
        <begin position="814"/>
        <end position="827"/>
    </location>
</feature>
<comment type="caution">
    <text evidence="5">The sequence shown here is derived from an EMBL/GenBank/DDBJ whole genome shotgun (WGS) entry which is preliminary data.</text>
</comment>
<feature type="region of interest" description="Disordered" evidence="3">
    <location>
        <begin position="437"/>
        <end position="462"/>
    </location>
</feature>
<feature type="region of interest" description="Disordered" evidence="3">
    <location>
        <begin position="951"/>
        <end position="988"/>
    </location>
</feature>
<feature type="region of interest" description="Disordered" evidence="3">
    <location>
        <begin position="1267"/>
        <end position="1320"/>
    </location>
</feature>
<dbReference type="Pfam" id="PF00098">
    <property type="entry name" value="zf-CCHC"/>
    <property type="match status" value="1"/>
</dbReference>
<feature type="compositionally biased region" description="Low complexity" evidence="3">
    <location>
        <begin position="317"/>
        <end position="328"/>
    </location>
</feature>
<dbReference type="SMART" id="SM00343">
    <property type="entry name" value="ZnF_C2HC"/>
    <property type="match status" value="1"/>
</dbReference>
<dbReference type="GO" id="GO:0003676">
    <property type="term" value="F:nucleic acid binding"/>
    <property type="evidence" value="ECO:0007669"/>
    <property type="project" value="InterPro"/>
</dbReference>
<feature type="compositionally biased region" description="Basic and acidic residues" evidence="3">
    <location>
        <begin position="1311"/>
        <end position="1320"/>
    </location>
</feature>
<evidence type="ECO:0000256" key="2">
    <source>
        <dbReference type="SAM" id="Coils"/>
    </source>
</evidence>
<feature type="compositionally biased region" description="Acidic residues" evidence="3">
    <location>
        <begin position="1291"/>
        <end position="1310"/>
    </location>
</feature>
<feature type="region of interest" description="Disordered" evidence="3">
    <location>
        <begin position="901"/>
        <end position="920"/>
    </location>
</feature>
<accession>A0AAD8NDP4</accession>
<dbReference type="SUPFAM" id="SSF57756">
    <property type="entry name" value="Retrovirus zinc finger-like domains"/>
    <property type="match status" value="1"/>
</dbReference>
<evidence type="ECO:0000313" key="6">
    <source>
        <dbReference type="Proteomes" id="UP001229421"/>
    </source>
</evidence>
<keyword evidence="2" id="KW-0175">Coiled coil</keyword>
<feature type="domain" description="CCHC-type" evidence="4">
    <location>
        <begin position="716"/>
        <end position="732"/>
    </location>
</feature>
<keyword evidence="1" id="KW-0863">Zinc-finger</keyword>
<feature type="coiled-coil region" evidence="2">
    <location>
        <begin position="237"/>
        <end position="264"/>
    </location>
</feature>
<evidence type="ECO:0000313" key="5">
    <source>
        <dbReference type="EMBL" id="KAK1406174.1"/>
    </source>
</evidence>
<feature type="compositionally biased region" description="Basic residues" evidence="3">
    <location>
        <begin position="803"/>
        <end position="813"/>
    </location>
</feature>
<feature type="region of interest" description="Disordered" evidence="3">
    <location>
        <begin position="78"/>
        <end position="111"/>
    </location>
</feature>
<feature type="region of interest" description="Disordered" evidence="3">
    <location>
        <begin position="389"/>
        <end position="414"/>
    </location>
</feature>
<reference evidence="5" key="1">
    <citation type="journal article" date="2023" name="bioRxiv">
        <title>Improved chromosome-level genome assembly for marigold (Tagetes erecta).</title>
        <authorList>
            <person name="Jiang F."/>
            <person name="Yuan L."/>
            <person name="Wang S."/>
            <person name="Wang H."/>
            <person name="Xu D."/>
            <person name="Wang A."/>
            <person name="Fan W."/>
        </authorList>
    </citation>
    <scope>NUCLEOTIDE SEQUENCE</scope>
    <source>
        <strain evidence="5">WSJ</strain>
        <tissue evidence="5">Leaf</tissue>
    </source>
</reference>
<feature type="compositionally biased region" description="Basic and acidic residues" evidence="3">
    <location>
        <begin position="850"/>
        <end position="863"/>
    </location>
</feature>
<feature type="compositionally biased region" description="Polar residues" evidence="3">
    <location>
        <begin position="329"/>
        <end position="341"/>
    </location>
</feature>
<keyword evidence="1" id="KW-0862">Zinc</keyword>
<evidence type="ECO:0000259" key="4">
    <source>
        <dbReference type="PROSITE" id="PS50158"/>
    </source>
</evidence>
<dbReference type="Gene3D" id="4.10.60.10">
    <property type="entry name" value="Zinc finger, CCHC-type"/>
    <property type="match status" value="1"/>
</dbReference>
<evidence type="ECO:0000256" key="1">
    <source>
        <dbReference type="PROSITE-ProRule" id="PRU00047"/>
    </source>
</evidence>
<feature type="region of interest" description="Disordered" evidence="3">
    <location>
        <begin position="798"/>
        <end position="881"/>
    </location>
</feature>
<dbReference type="GO" id="GO:0008270">
    <property type="term" value="F:zinc ion binding"/>
    <property type="evidence" value="ECO:0007669"/>
    <property type="project" value="UniProtKB-KW"/>
</dbReference>
<organism evidence="5 6">
    <name type="scientific">Tagetes erecta</name>
    <name type="common">African marigold</name>
    <dbReference type="NCBI Taxonomy" id="13708"/>
    <lineage>
        <taxon>Eukaryota</taxon>
        <taxon>Viridiplantae</taxon>
        <taxon>Streptophyta</taxon>
        <taxon>Embryophyta</taxon>
        <taxon>Tracheophyta</taxon>
        <taxon>Spermatophyta</taxon>
        <taxon>Magnoliopsida</taxon>
        <taxon>eudicotyledons</taxon>
        <taxon>Gunneridae</taxon>
        <taxon>Pentapetalae</taxon>
        <taxon>asterids</taxon>
        <taxon>campanulids</taxon>
        <taxon>Asterales</taxon>
        <taxon>Asteraceae</taxon>
        <taxon>Asteroideae</taxon>
        <taxon>Heliantheae alliance</taxon>
        <taxon>Tageteae</taxon>
        <taxon>Tagetes</taxon>
    </lineage>
</organism>
<dbReference type="InterPro" id="IPR001878">
    <property type="entry name" value="Znf_CCHC"/>
</dbReference>
<gene>
    <name evidence="5" type="ORF">QVD17_41462</name>
</gene>